<reference evidence="1 2" key="1">
    <citation type="journal article" date="2023" name="G3 (Bethesda)">
        <title>A chromosome-level genome assembly of Zasmidium syzygii isolated from banana leaves.</title>
        <authorList>
            <person name="van Westerhoven A.C."/>
            <person name="Mehrabi R."/>
            <person name="Talebi R."/>
            <person name="Steentjes M.B.F."/>
            <person name="Corcolon B."/>
            <person name="Chong P.A."/>
            <person name="Kema G.H.J."/>
            <person name="Seidl M.F."/>
        </authorList>
    </citation>
    <scope>NUCLEOTIDE SEQUENCE [LARGE SCALE GENOMIC DNA]</scope>
    <source>
        <strain evidence="1 2">P124</strain>
    </source>
</reference>
<name>A0ABR0F355_ZASCE</name>
<gene>
    <name evidence="1" type="ORF">PRZ48_002127</name>
</gene>
<comment type="caution">
    <text evidence="1">The sequence shown here is derived from an EMBL/GenBank/DDBJ whole genome shotgun (WGS) entry which is preliminary data.</text>
</comment>
<evidence type="ECO:0000313" key="1">
    <source>
        <dbReference type="EMBL" id="KAK4508389.1"/>
    </source>
</evidence>
<accession>A0ABR0F355</accession>
<keyword evidence="2" id="KW-1185">Reference proteome</keyword>
<organism evidence="1 2">
    <name type="scientific">Zasmidium cellare</name>
    <name type="common">Wine cellar mold</name>
    <name type="synonym">Racodium cellare</name>
    <dbReference type="NCBI Taxonomy" id="395010"/>
    <lineage>
        <taxon>Eukaryota</taxon>
        <taxon>Fungi</taxon>
        <taxon>Dikarya</taxon>
        <taxon>Ascomycota</taxon>
        <taxon>Pezizomycotina</taxon>
        <taxon>Dothideomycetes</taxon>
        <taxon>Dothideomycetidae</taxon>
        <taxon>Mycosphaerellales</taxon>
        <taxon>Mycosphaerellaceae</taxon>
        <taxon>Zasmidium</taxon>
    </lineage>
</organism>
<proteinExistence type="predicted"/>
<protein>
    <submittedName>
        <fullName evidence="1">Uncharacterized protein</fullName>
    </submittedName>
</protein>
<sequence length="194" mass="20495">MQYGHGLITHDRKQFVRSMGSFGNEAGNPLIQQGTKAPIINGIDFTEWVLGRTSPILIPASPPNLIGVSLVGNLLSGRPTVYPRASFYAVDPVAAFTLSSLRYGCFITSGVGNGLAATPCTVSVSGYTVDGKHTSEETISYTPGTLNRPPMGSKVFGGLVGLRNVSFEVVGAGLVPVPVVVFVLDDVAVCRYYK</sequence>
<evidence type="ECO:0000313" key="2">
    <source>
        <dbReference type="Proteomes" id="UP001305779"/>
    </source>
</evidence>
<dbReference type="Proteomes" id="UP001305779">
    <property type="component" value="Unassembled WGS sequence"/>
</dbReference>
<dbReference type="EMBL" id="JAXOVC010000001">
    <property type="protein sequence ID" value="KAK4508389.1"/>
    <property type="molecule type" value="Genomic_DNA"/>
</dbReference>